<name>A0A7D5USU2_9HYPO</name>
<evidence type="ECO:0000256" key="1">
    <source>
        <dbReference type="SAM" id="MobiDB-lite"/>
    </source>
</evidence>
<evidence type="ECO:0000313" key="3">
    <source>
        <dbReference type="EMBL" id="QLI65773.1"/>
    </source>
</evidence>
<reference evidence="3 4" key="1">
    <citation type="submission" date="2020-07" db="EMBL/GenBank/DDBJ databases">
        <title>Telomere length de novo assembly of all 7 chromosomes of the fungus, Metarhizium brunneum, using a novel assembly pipeline.</title>
        <authorList>
            <person name="Saud z."/>
            <person name="Kortsinoglou A."/>
            <person name="Kouvelis V.N."/>
            <person name="Butt T.M."/>
        </authorList>
    </citation>
    <scope>NUCLEOTIDE SEQUENCE [LARGE SCALE GENOMIC DNA]</scope>
    <source>
        <strain evidence="3 4">4556</strain>
    </source>
</reference>
<feature type="compositionally biased region" description="Basic and acidic residues" evidence="1">
    <location>
        <begin position="176"/>
        <end position="185"/>
    </location>
</feature>
<sequence length="270" mass="29371">MKIAVLATVSGLFLAASTLALPATSSAQPEASSEQWQEAFMSIWSCHCTHRGGQDYKKHVKKDMQCMIENTATTVGNFETGEKDSLVEMDKEVEKCKAAAWQRARHSECEPGQYETECYFPIWKVYSTCVGNSPSTSKRGSDCPKNPNSKPEKVKGDKAKPQGANSEEADECPEDPSSKPEEAKSQEANPEEADECPEDPSSKPEEAKSLGDNSKEADECPEDPSSKPEEAKSQGAKTQGATSEEVEPEKAKTQESKPEKAAKTQEAKQA</sequence>
<accession>A0A7D5USU2</accession>
<dbReference type="EMBL" id="CP058932">
    <property type="protein sequence ID" value="QLI65773.1"/>
    <property type="molecule type" value="Genomic_DNA"/>
</dbReference>
<feature type="compositionally biased region" description="Acidic residues" evidence="1">
    <location>
        <begin position="189"/>
        <end position="198"/>
    </location>
</feature>
<organism evidence="3 4">
    <name type="scientific">Metarhizium brunneum</name>
    <dbReference type="NCBI Taxonomy" id="500148"/>
    <lineage>
        <taxon>Eukaryota</taxon>
        <taxon>Fungi</taxon>
        <taxon>Dikarya</taxon>
        <taxon>Ascomycota</taxon>
        <taxon>Pezizomycotina</taxon>
        <taxon>Sordariomycetes</taxon>
        <taxon>Hypocreomycetidae</taxon>
        <taxon>Hypocreales</taxon>
        <taxon>Clavicipitaceae</taxon>
        <taxon>Metarhizium</taxon>
    </lineage>
</organism>
<dbReference type="KEGG" id="mbrn:26244315"/>
<gene>
    <name evidence="3" type="ORF">G6M90_00g001300</name>
</gene>
<dbReference type="AlphaFoldDB" id="A0A7D5USU2"/>
<feature type="chain" id="PRO_5028998932" evidence="2">
    <location>
        <begin position="28"/>
        <end position="270"/>
    </location>
</feature>
<keyword evidence="4" id="KW-1185">Reference proteome</keyword>
<feature type="compositionally biased region" description="Basic and acidic residues" evidence="1">
    <location>
        <begin position="200"/>
        <end position="232"/>
    </location>
</feature>
<feature type="compositionally biased region" description="Basic and acidic residues" evidence="1">
    <location>
        <begin position="150"/>
        <end position="160"/>
    </location>
</feature>
<dbReference type="GeneID" id="26244315"/>
<feature type="signal peptide" evidence="2">
    <location>
        <begin position="1"/>
        <end position="27"/>
    </location>
</feature>
<dbReference type="RefSeq" id="XP_014542942.1">
    <property type="nucleotide sequence ID" value="XM_014687456.1"/>
</dbReference>
<keyword evidence="2" id="KW-0732">Signal</keyword>
<evidence type="ECO:0000313" key="4">
    <source>
        <dbReference type="Proteomes" id="UP000510686"/>
    </source>
</evidence>
<dbReference type="OrthoDB" id="10452906at2759"/>
<feature type="region of interest" description="Disordered" evidence="1">
    <location>
        <begin position="134"/>
        <end position="270"/>
    </location>
</feature>
<dbReference type="Proteomes" id="UP000510686">
    <property type="component" value="Chromosome 1"/>
</dbReference>
<protein>
    <submittedName>
        <fullName evidence="3">Uncharacterized protein</fullName>
    </submittedName>
</protein>
<proteinExistence type="predicted"/>
<feature type="compositionally biased region" description="Basic and acidic residues" evidence="1">
    <location>
        <begin position="248"/>
        <end position="270"/>
    </location>
</feature>
<evidence type="ECO:0000256" key="2">
    <source>
        <dbReference type="SAM" id="SignalP"/>
    </source>
</evidence>